<dbReference type="Proteomes" id="UP000562929">
    <property type="component" value="Unassembled WGS sequence"/>
</dbReference>
<accession>A0A8H4Q9G3</accession>
<feature type="region of interest" description="Disordered" evidence="1">
    <location>
        <begin position="344"/>
        <end position="363"/>
    </location>
</feature>
<organism evidence="3 4">
    <name type="scientific">Ophiocordyceps camponoti-floridani</name>
    <dbReference type="NCBI Taxonomy" id="2030778"/>
    <lineage>
        <taxon>Eukaryota</taxon>
        <taxon>Fungi</taxon>
        <taxon>Dikarya</taxon>
        <taxon>Ascomycota</taxon>
        <taxon>Pezizomycotina</taxon>
        <taxon>Sordariomycetes</taxon>
        <taxon>Hypocreomycetidae</taxon>
        <taxon>Hypocreales</taxon>
        <taxon>Ophiocordycipitaceae</taxon>
        <taxon>Ophiocordyceps</taxon>
    </lineage>
</organism>
<name>A0A8H4Q9G3_9HYPO</name>
<feature type="compositionally biased region" description="Basic and acidic residues" evidence="1">
    <location>
        <begin position="175"/>
        <end position="186"/>
    </location>
</feature>
<feature type="chain" id="PRO_5034832824" evidence="2">
    <location>
        <begin position="17"/>
        <end position="396"/>
    </location>
</feature>
<protein>
    <submittedName>
        <fullName evidence="3">Uncharacterized protein</fullName>
    </submittedName>
</protein>
<evidence type="ECO:0000256" key="1">
    <source>
        <dbReference type="SAM" id="MobiDB-lite"/>
    </source>
</evidence>
<dbReference type="OrthoDB" id="4927962at2759"/>
<keyword evidence="4" id="KW-1185">Reference proteome</keyword>
<dbReference type="AlphaFoldDB" id="A0A8H4Q9G3"/>
<dbReference type="EMBL" id="JAACLJ010000002">
    <property type="protein sequence ID" value="KAF4591617.1"/>
    <property type="molecule type" value="Genomic_DNA"/>
</dbReference>
<keyword evidence="2" id="KW-0732">Signal</keyword>
<sequence length="396" mass="42844">MKFTHVSSLLLAVATASPVEQHMEKAQAVDSSMMATDMAQQDKVVDMAQQEKVADMTQQEQAAEMKTLGDLLGDSGGSHQDLLSKLLYTLLSGNKKQMEKRDGAANEQLGSVLGNLLDNEIAGDLLEATISVGHRNEKRDEVVLDKVLNGLLPKLHLGDLHVDNLLESLLGHATAKDKVKQKAKEEVNDDVTDEVKESAKDKLKKLAQKVAKAKANKTMSDDEVSEDAKSVDEMQEPANDQAAEAPTAETTEAKTMEKRDSAINLDLSSLLLQSLGESLSSNQDSSTSLTPLVDSLLAEKGAVNTVTEGLHETLTGTHDLDRRDTNLDNILGLNLASLFDAVQHHHQGHQGHQGAQAGESTAERQFQEGLLLNALQQLQQATTDKQMKTEGPAPRQ</sequence>
<evidence type="ECO:0000313" key="4">
    <source>
        <dbReference type="Proteomes" id="UP000562929"/>
    </source>
</evidence>
<feature type="signal peptide" evidence="2">
    <location>
        <begin position="1"/>
        <end position="16"/>
    </location>
</feature>
<gene>
    <name evidence="3" type="ORF">GQ602_001916</name>
</gene>
<feature type="region of interest" description="Disordered" evidence="1">
    <location>
        <begin position="213"/>
        <end position="259"/>
    </location>
</feature>
<evidence type="ECO:0000313" key="3">
    <source>
        <dbReference type="EMBL" id="KAF4591617.1"/>
    </source>
</evidence>
<feature type="region of interest" description="Disordered" evidence="1">
    <location>
        <begin position="175"/>
        <end position="198"/>
    </location>
</feature>
<comment type="caution">
    <text evidence="3">The sequence shown here is derived from an EMBL/GenBank/DDBJ whole genome shotgun (WGS) entry which is preliminary data.</text>
</comment>
<proteinExistence type="predicted"/>
<evidence type="ECO:0000256" key="2">
    <source>
        <dbReference type="SAM" id="SignalP"/>
    </source>
</evidence>
<reference evidence="3 4" key="1">
    <citation type="journal article" date="2020" name="G3 (Bethesda)">
        <title>Genetic Underpinnings of Host Manipulation by Ophiocordyceps as Revealed by Comparative Transcriptomics.</title>
        <authorList>
            <person name="Will I."/>
            <person name="Das B."/>
            <person name="Trinh T."/>
            <person name="Brachmann A."/>
            <person name="Ohm R.A."/>
            <person name="de Bekker C."/>
        </authorList>
    </citation>
    <scope>NUCLEOTIDE SEQUENCE [LARGE SCALE GENOMIC DNA]</scope>
    <source>
        <strain evidence="3 4">EC05</strain>
    </source>
</reference>